<dbReference type="Gene3D" id="2.60.120.10">
    <property type="entry name" value="Jelly Rolls"/>
    <property type="match status" value="1"/>
</dbReference>
<dbReference type="STRING" id="50990.A0A4Y7QE11"/>
<accession>A0A4Y7QE11</accession>
<dbReference type="Proteomes" id="UP000294933">
    <property type="component" value="Unassembled WGS sequence"/>
</dbReference>
<dbReference type="AlphaFoldDB" id="A0A4Y7QE11"/>
<dbReference type="VEuPathDB" id="FungiDB:BD410DRAFT_826672"/>
<dbReference type="PANTHER" id="PTHR36156">
    <property type="entry name" value="SLR2101 PROTEIN"/>
    <property type="match status" value="1"/>
</dbReference>
<name>A0A4Y7QE11_9AGAM</name>
<protein>
    <recommendedName>
        <fullName evidence="1">Cupin type-2 domain-containing protein</fullName>
    </recommendedName>
</protein>
<dbReference type="CDD" id="cd02231">
    <property type="entry name" value="cupin_BLL6423-like"/>
    <property type="match status" value="1"/>
</dbReference>
<evidence type="ECO:0000313" key="2">
    <source>
        <dbReference type="EMBL" id="TDL25428.1"/>
    </source>
</evidence>
<evidence type="ECO:0000313" key="3">
    <source>
        <dbReference type="Proteomes" id="UP000294933"/>
    </source>
</evidence>
<dbReference type="InterPro" id="IPR011051">
    <property type="entry name" value="RmlC_Cupin_sf"/>
</dbReference>
<dbReference type="Pfam" id="PF07883">
    <property type="entry name" value="Cupin_2"/>
    <property type="match status" value="1"/>
</dbReference>
<proteinExistence type="predicted"/>
<dbReference type="InterPro" id="IPR047142">
    <property type="entry name" value="OryJ/VirC-like"/>
</dbReference>
<dbReference type="InterPro" id="IPR014710">
    <property type="entry name" value="RmlC-like_jellyroll"/>
</dbReference>
<keyword evidence="3" id="KW-1185">Reference proteome</keyword>
<gene>
    <name evidence="2" type="ORF">BD410DRAFT_826672</name>
</gene>
<evidence type="ECO:0000259" key="1">
    <source>
        <dbReference type="Pfam" id="PF07883"/>
    </source>
</evidence>
<feature type="domain" description="Cupin type-2" evidence="1">
    <location>
        <begin position="91"/>
        <end position="156"/>
    </location>
</feature>
<dbReference type="EMBL" id="ML170164">
    <property type="protein sequence ID" value="TDL25428.1"/>
    <property type="molecule type" value="Genomic_DNA"/>
</dbReference>
<organism evidence="2 3">
    <name type="scientific">Rickenella mellea</name>
    <dbReference type="NCBI Taxonomy" id="50990"/>
    <lineage>
        <taxon>Eukaryota</taxon>
        <taxon>Fungi</taxon>
        <taxon>Dikarya</taxon>
        <taxon>Basidiomycota</taxon>
        <taxon>Agaricomycotina</taxon>
        <taxon>Agaricomycetes</taxon>
        <taxon>Hymenochaetales</taxon>
        <taxon>Rickenellaceae</taxon>
        <taxon>Rickenella</taxon>
    </lineage>
</organism>
<reference evidence="2 3" key="1">
    <citation type="submission" date="2018-06" db="EMBL/GenBank/DDBJ databases">
        <title>A transcriptomic atlas of mushroom development highlights an independent origin of complex multicellularity.</title>
        <authorList>
            <consortium name="DOE Joint Genome Institute"/>
            <person name="Krizsan K."/>
            <person name="Almasi E."/>
            <person name="Merenyi Z."/>
            <person name="Sahu N."/>
            <person name="Viragh M."/>
            <person name="Koszo T."/>
            <person name="Mondo S."/>
            <person name="Kiss B."/>
            <person name="Balint B."/>
            <person name="Kues U."/>
            <person name="Barry K."/>
            <person name="Hegedus J.C."/>
            <person name="Henrissat B."/>
            <person name="Johnson J."/>
            <person name="Lipzen A."/>
            <person name="Ohm R."/>
            <person name="Nagy I."/>
            <person name="Pangilinan J."/>
            <person name="Yan J."/>
            <person name="Xiong Y."/>
            <person name="Grigoriev I.V."/>
            <person name="Hibbett D.S."/>
            <person name="Nagy L.G."/>
        </authorList>
    </citation>
    <scope>NUCLEOTIDE SEQUENCE [LARGE SCALE GENOMIC DNA]</scope>
    <source>
        <strain evidence="2 3">SZMC22713</strain>
    </source>
</reference>
<dbReference type="SUPFAM" id="SSF51182">
    <property type="entry name" value="RmlC-like cupins"/>
    <property type="match status" value="1"/>
</dbReference>
<dbReference type="InterPro" id="IPR013096">
    <property type="entry name" value="Cupin_2"/>
</dbReference>
<dbReference type="OrthoDB" id="5840532at2759"/>
<dbReference type="PANTHER" id="PTHR36156:SF2">
    <property type="entry name" value="CUPIN TYPE-2 DOMAIN-CONTAINING PROTEIN"/>
    <property type="match status" value="1"/>
</dbReference>
<sequence length="178" mass="19131">MSEPQPTPTPAATPLAPIRLVITGHNTSGASTVIEDKVAHGRAFNDKPNSALSTSLFRTDVQKPTNDVDFVESQVKGPVVGEEGSTFSATDLPPHSVTPFHRTISLDYAIVTSGNIICQLNHGVRVPLKAGDVIVQRGTIHAWRNETDEWARIFCTMIASKPVGVAGKTLTTTFFPIE</sequence>